<dbReference type="SUPFAM" id="SSF48452">
    <property type="entry name" value="TPR-like"/>
    <property type="match status" value="1"/>
</dbReference>
<dbReference type="InterPro" id="IPR016543">
    <property type="entry name" value="Fis1"/>
</dbReference>
<dbReference type="PANTHER" id="PTHR13247">
    <property type="entry name" value="TETRATRICOPEPTIDE REPEAT PROTEIN 11 TPR REPEAT PROTEIN 11"/>
    <property type="match status" value="1"/>
</dbReference>
<dbReference type="Pfam" id="PF14303">
    <property type="entry name" value="NAM-associated"/>
    <property type="match status" value="1"/>
</dbReference>
<evidence type="ECO:0000256" key="4">
    <source>
        <dbReference type="ARBA" id="ARBA00022787"/>
    </source>
</evidence>
<dbReference type="GO" id="GO:0005778">
    <property type="term" value="C:peroxisomal membrane"/>
    <property type="evidence" value="ECO:0007669"/>
    <property type="project" value="TreeGrafter"/>
</dbReference>
<reference evidence="9" key="1">
    <citation type="submission" date="2019-11" db="EMBL/GenBank/DDBJ databases">
        <authorList>
            <person name="Liu Y."/>
            <person name="Hou J."/>
            <person name="Li T.-Q."/>
            <person name="Guan C.-H."/>
            <person name="Wu X."/>
            <person name="Wu H.-Z."/>
            <person name="Ling F."/>
            <person name="Zhang R."/>
            <person name="Shi X.-G."/>
            <person name="Ren J.-P."/>
            <person name="Chen E.-F."/>
            <person name="Sun J.-M."/>
        </authorList>
    </citation>
    <scope>NUCLEOTIDE SEQUENCE</scope>
    <source>
        <strain evidence="9">Adult_tree_wgs_1</strain>
        <tissue evidence="9">Leaves</tissue>
    </source>
</reference>
<name>A0A834FY02_RHOSS</name>
<dbReference type="InterPro" id="IPR028061">
    <property type="entry name" value="Fis1_TPR_C"/>
</dbReference>
<accession>A0A834FY02</accession>
<comment type="similarity">
    <text evidence="2">Belongs to the FIS1 family.</text>
</comment>
<dbReference type="PANTHER" id="PTHR13247:SF0">
    <property type="entry name" value="MITOCHONDRIAL FISSION 1 PROTEIN"/>
    <property type="match status" value="1"/>
</dbReference>
<dbReference type="InterPro" id="IPR033745">
    <property type="entry name" value="Fis1_cytosol"/>
</dbReference>
<evidence type="ECO:0000256" key="6">
    <source>
        <dbReference type="ARBA" id="ARBA00023128"/>
    </source>
</evidence>
<dbReference type="GO" id="GO:0005741">
    <property type="term" value="C:mitochondrial outer membrane"/>
    <property type="evidence" value="ECO:0007669"/>
    <property type="project" value="UniProtKB-SubCell"/>
</dbReference>
<organism evidence="9 10">
    <name type="scientific">Rhododendron simsii</name>
    <name type="common">Sims's rhododendron</name>
    <dbReference type="NCBI Taxonomy" id="118357"/>
    <lineage>
        <taxon>Eukaryota</taxon>
        <taxon>Viridiplantae</taxon>
        <taxon>Streptophyta</taxon>
        <taxon>Embryophyta</taxon>
        <taxon>Tracheophyta</taxon>
        <taxon>Spermatophyta</taxon>
        <taxon>Magnoliopsida</taxon>
        <taxon>eudicotyledons</taxon>
        <taxon>Gunneridae</taxon>
        <taxon>Pentapetalae</taxon>
        <taxon>asterids</taxon>
        <taxon>Ericales</taxon>
        <taxon>Ericaceae</taxon>
        <taxon>Ericoideae</taxon>
        <taxon>Rhodoreae</taxon>
        <taxon>Rhododendron</taxon>
    </lineage>
</organism>
<dbReference type="InterPro" id="IPR028058">
    <property type="entry name" value="Fis1_TPR_N"/>
</dbReference>
<proteinExistence type="inferred from homology"/>
<keyword evidence="10" id="KW-1185">Reference proteome</keyword>
<gene>
    <name evidence="9" type="ORF">RHSIM_Rhsim13G0212700</name>
</gene>
<evidence type="ECO:0000313" key="10">
    <source>
        <dbReference type="Proteomes" id="UP000626092"/>
    </source>
</evidence>
<evidence type="ECO:0000256" key="1">
    <source>
        <dbReference type="ARBA" id="ARBA00004572"/>
    </source>
</evidence>
<dbReference type="AlphaFoldDB" id="A0A834FY02"/>
<keyword evidence="5" id="KW-1133">Transmembrane helix</keyword>
<protein>
    <recommendedName>
        <fullName evidence="8">Myb-like domain-containing protein</fullName>
    </recommendedName>
</protein>
<keyword evidence="4" id="KW-1000">Mitochondrion outer membrane</keyword>
<dbReference type="GO" id="GO:0016559">
    <property type="term" value="P:peroxisome fission"/>
    <property type="evidence" value="ECO:0007669"/>
    <property type="project" value="TreeGrafter"/>
</dbReference>
<evidence type="ECO:0000313" key="9">
    <source>
        <dbReference type="EMBL" id="KAF7119750.1"/>
    </source>
</evidence>
<dbReference type="OrthoDB" id="421154at2759"/>
<dbReference type="InterPro" id="IPR029466">
    <property type="entry name" value="NAM-associated_C"/>
</dbReference>
<keyword evidence="7" id="KW-0472">Membrane</keyword>
<evidence type="ECO:0000256" key="5">
    <source>
        <dbReference type="ARBA" id="ARBA00022989"/>
    </source>
</evidence>
<dbReference type="InterPro" id="IPR001005">
    <property type="entry name" value="SANT/Myb"/>
</dbReference>
<dbReference type="CDD" id="cd12212">
    <property type="entry name" value="Fis1"/>
    <property type="match status" value="1"/>
</dbReference>
<dbReference type="InterPro" id="IPR011990">
    <property type="entry name" value="TPR-like_helical_dom_sf"/>
</dbReference>
<dbReference type="Pfam" id="PF14853">
    <property type="entry name" value="Fis1_TPR_C"/>
    <property type="match status" value="1"/>
</dbReference>
<evidence type="ECO:0000256" key="7">
    <source>
        <dbReference type="ARBA" id="ARBA00023136"/>
    </source>
</evidence>
<evidence type="ECO:0000256" key="3">
    <source>
        <dbReference type="ARBA" id="ARBA00022692"/>
    </source>
</evidence>
<dbReference type="PROSITE" id="PS50090">
    <property type="entry name" value="MYB_LIKE"/>
    <property type="match status" value="1"/>
</dbReference>
<dbReference type="EMBL" id="WJXA01000013">
    <property type="protein sequence ID" value="KAF7119750.1"/>
    <property type="molecule type" value="Genomic_DNA"/>
</dbReference>
<keyword evidence="3" id="KW-0812">Transmembrane</keyword>
<comment type="subcellular location">
    <subcellularLocation>
        <location evidence="1">Mitochondrion outer membrane</location>
        <topology evidence="1">Single-pass membrane protein</topology>
    </subcellularLocation>
</comment>
<comment type="caution">
    <text evidence="9">The sequence shown here is derived from an EMBL/GenBank/DDBJ whole genome shotgun (WGS) entry which is preliminary data.</text>
</comment>
<keyword evidence="6" id="KW-0496">Mitochondrion</keyword>
<feature type="domain" description="Myb-like" evidence="8">
    <location>
        <begin position="213"/>
        <end position="281"/>
    </location>
</feature>
<dbReference type="Proteomes" id="UP000626092">
    <property type="component" value="Unassembled WGS sequence"/>
</dbReference>
<dbReference type="GO" id="GO:0000422">
    <property type="term" value="P:autophagy of mitochondrion"/>
    <property type="evidence" value="ECO:0007669"/>
    <property type="project" value="TreeGrafter"/>
</dbReference>
<dbReference type="Pfam" id="PF14852">
    <property type="entry name" value="Fis1_TPR_N"/>
    <property type="match status" value="1"/>
</dbReference>
<dbReference type="GO" id="GO:0000266">
    <property type="term" value="P:mitochondrial fission"/>
    <property type="evidence" value="ECO:0007669"/>
    <property type="project" value="InterPro"/>
</dbReference>
<dbReference type="Gene3D" id="1.25.40.10">
    <property type="entry name" value="Tetratricopeptide repeat domain"/>
    <property type="match status" value="1"/>
</dbReference>
<sequence>MEPKIEKFFEPVVLTPFQSTPSLDRHFQSIPWSDADSVADCEREAAEAEKGSSDERKSECQMKLSWALVHSKKPEDVLRGIAMLDSGKIDVAVSIPPSLYSVGPTMCTCGFVIFEGNETHHTPWETYWSPLRMKEKVYLLAVGHYRSGDYTRSLQLVGQCLEIAPDCMQALSLKKAIEDKITIDQSQFSSHQPSETIDLQHPIMQKKKKGQVQTRERNPNWTKEEDEALCRAWLRIPENPTDTDYTGARLWDRIREEFIDILGYEADRANTGLMHRWSSIQPRLIKYSGFVRSVEGGTHTSGYNGEGSIGAAKQLYYKSEGRPFKWVGCWLILKDSTKWNSYTQEHECKKHKIARRKRDGSDLDVEQTLDSLNPSTLATLGSNAGSVSLDNGNSPLSRGSHELPRPLGRKVAKKIHRKKNLDHSEALKFFAEEFNNLRK</sequence>
<evidence type="ECO:0000259" key="8">
    <source>
        <dbReference type="PROSITE" id="PS50090"/>
    </source>
</evidence>
<evidence type="ECO:0000256" key="2">
    <source>
        <dbReference type="ARBA" id="ARBA00008937"/>
    </source>
</evidence>